<dbReference type="SMART" id="SM00267">
    <property type="entry name" value="GGDEF"/>
    <property type="match status" value="1"/>
</dbReference>
<reference evidence="6 7" key="1">
    <citation type="submission" date="2020-02" db="EMBL/GenBank/DDBJ databases">
        <authorList>
            <person name="Dziuba M."/>
            <person name="Kuznetsov B."/>
            <person name="Mardanov A."/>
            <person name="Ravin N."/>
            <person name="Grouzdev D."/>
        </authorList>
    </citation>
    <scope>NUCLEOTIDE SEQUENCE [LARGE SCALE GENOMIC DNA]</scope>
    <source>
        <strain evidence="6 7">SpK</strain>
    </source>
</reference>
<name>A0A7C9UYW6_9PROT</name>
<dbReference type="PROSITE" id="PS50168">
    <property type="entry name" value="DED"/>
    <property type="match status" value="1"/>
</dbReference>
<dbReference type="InterPro" id="IPR050469">
    <property type="entry name" value="Diguanylate_Cyclase"/>
</dbReference>
<feature type="domain" description="GGDEF" evidence="5">
    <location>
        <begin position="187"/>
        <end position="322"/>
    </location>
</feature>
<dbReference type="Gene3D" id="3.30.70.270">
    <property type="match status" value="1"/>
</dbReference>
<dbReference type="EC" id="2.7.7.65" evidence="1"/>
<comment type="catalytic activity">
    <reaction evidence="2">
        <text>2 GTP = 3',3'-c-di-GMP + 2 diphosphate</text>
        <dbReference type="Rhea" id="RHEA:24898"/>
        <dbReference type="ChEBI" id="CHEBI:33019"/>
        <dbReference type="ChEBI" id="CHEBI:37565"/>
        <dbReference type="ChEBI" id="CHEBI:58805"/>
        <dbReference type="EC" id="2.7.7.65"/>
    </reaction>
</comment>
<dbReference type="CDD" id="cd01949">
    <property type="entry name" value="GGDEF"/>
    <property type="match status" value="1"/>
</dbReference>
<proteinExistence type="predicted"/>
<feature type="coiled-coil region" evidence="3">
    <location>
        <begin position="129"/>
        <end position="156"/>
    </location>
</feature>
<keyword evidence="3" id="KW-0175">Coiled coil</keyword>
<dbReference type="Pfam" id="PF00990">
    <property type="entry name" value="GGDEF"/>
    <property type="match status" value="1"/>
</dbReference>
<organism evidence="6 7">
    <name type="scientific">Magnetospirillum aberrantis SpK</name>
    <dbReference type="NCBI Taxonomy" id="908842"/>
    <lineage>
        <taxon>Bacteria</taxon>
        <taxon>Pseudomonadati</taxon>
        <taxon>Pseudomonadota</taxon>
        <taxon>Alphaproteobacteria</taxon>
        <taxon>Rhodospirillales</taxon>
        <taxon>Rhodospirillaceae</taxon>
        <taxon>Magnetospirillum</taxon>
    </lineage>
</organism>
<dbReference type="AlphaFoldDB" id="A0A7C9UYW6"/>
<evidence type="ECO:0000256" key="2">
    <source>
        <dbReference type="ARBA" id="ARBA00034247"/>
    </source>
</evidence>
<dbReference type="EMBL" id="JAAIYP010000044">
    <property type="protein sequence ID" value="NFV81832.1"/>
    <property type="molecule type" value="Genomic_DNA"/>
</dbReference>
<dbReference type="SUPFAM" id="SSF55073">
    <property type="entry name" value="Nucleotide cyclase"/>
    <property type="match status" value="1"/>
</dbReference>
<feature type="domain" description="DED" evidence="4">
    <location>
        <begin position="91"/>
        <end position="167"/>
    </location>
</feature>
<evidence type="ECO:0000313" key="7">
    <source>
        <dbReference type="Proteomes" id="UP000480684"/>
    </source>
</evidence>
<evidence type="ECO:0000259" key="4">
    <source>
        <dbReference type="PROSITE" id="PS50168"/>
    </source>
</evidence>
<gene>
    <name evidence="6" type="ORF">G4223_17100</name>
</gene>
<dbReference type="InterPro" id="IPR000160">
    <property type="entry name" value="GGDEF_dom"/>
</dbReference>
<sequence>MMDRHGVPAHPNNFMVWYAFVADRNPDLTKAVNGILRAGQKFSDDICADLYERFFGTSQHEAELRAVGKRIEDAVARVLEYLVTANAGAAQYGEALQNFSGELEVKDAADLGVLVRSILDETKMMIEVNRQLEQRLETSSSEIARLREDLDQLKREATTDALTGLANRKLFDVALREAALESEEERKFLSLLMIDIDFFKNFNDTHGHMLGDQVLKLVARTISDSIKGKDTAARYGGEEFAIILPDTRLKDAVAVADNIRRLVASRKVLNRRTGQVLGQVTLSIGVAEYEFGETLGAFVHRADEALYLSKRQGRNRVMSQDDLTSTSHLEFDDGE</sequence>
<dbReference type="GO" id="GO:0043709">
    <property type="term" value="P:cell adhesion involved in single-species biofilm formation"/>
    <property type="evidence" value="ECO:0007669"/>
    <property type="project" value="TreeGrafter"/>
</dbReference>
<dbReference type="PANTHER" id="PTHR45138:SF9">
    <property type="entry name" value="DIGUANYLATE CYCLASE DGCM-RELATED"/>
    <property type="match status" value="1"/>
</dbReference>
<dbReference type="GO" id="GO:0052621">
    <property type="term" value="F:diguanylate cyclase activity"/>
    <property type="evidence" value="ECO:0007669"/>
    <property type="project" value="UniProtKB-EC"/>
</dbReference>
<dbReference type="GO" id="GO:1902201">
    <property type="term" value="P:negative regulation of bacterial-type flagellum-dependent cell motility"/>
    <property type="evidence" value="ECO:0007669"/>
    <property type="project" value="TreeGrafter"/>
</dbReference>
<dbReference type="InterPro" id="IPR029787">
    <property type="entry name" value="Nucleotide_cyclase"/>
</dbReference>
<dbReference type="InterPro" id="IPR043128">
    <property type="entry name" value="Rev_trsase/Diguanyl_cyclase"/>
</dbReference>
<dbReference type="GO" id="GO:0005886">
    <property type="term" value="C:plasma membrane"/>
    <property type="evidence" value="ECO:0007669"/>
    <property type="project" value="TreeGrafter"/>
</dbReference>
<keyword evidence="7" id="KW-1185">Reference proteome</keyword>
<protein>
    <recommendedName>
        <fullName evidence="1">diguanylate cyclase</fullName>
        <ecNumber evidence="1">2.7.7.65</ecNumber>
    </recommendedName>
</protein>
<dbReference type="InterPro" id="IPR001875">
    <property type="entry name" value="DED_dom"/>
</dbReference>
<dbReference type="PROSITE" id="PS50887">
    <property type="entry name" value="GGDEF"/>
    <property type="match status" value="1"/>
</dbReference>
<evidence type="ECO:0000259" key="5">
    <source>
        <dbReference type="PROSITE" id="PS50887"/>
    </source>
</evidence>
<evidence type="ECO:0000313" key="6">
    <source>
        <dbReference type="EMBL" id="NFV81832.1"/>
    </source>
</evidence>
<dbReference type="PANTHER" id="PTHR45138">
    <property type="entry name" value="REGULATORY COMPONENTS OF SENSORY TRANSDUCTION SYSTEM"/>
    <property type="match status" value="1"/>
</dbReference>
<dbReference type="Proteomes" id="UP000480684">
    <property type="component" value="Unassembled WGS sequence"/>
</dbReference>
<evidence type="ECO:0000256" key="1">
    <source>
        <dbReference type="ARBA" id="ARBA00012528"/>
    </source>
</evidence>
<dbReference type="NCBIfam" id="TIGR00254">
    <property type="entry name" value="GGDEF"/>
    <property type="match status" value="1"/>
</dbReference>
<comment type="caution">
    <text evidence="6">The sequence shown here is derived from an EMBL/GenBank/DDBJ whole genome shotgun (WGS) entry which is preliminary data.</text>
</comment>
<evidence type="ECO:0000256" key="3">
    <source>
        <dbReference type="SAM" id="Coils"/>
    </source>
</evidence>
<dbReference type="FunFam" id="3.30.70.270:FF:000001">
    <property type="entry name" value="Diguanylate cyclase domain protein"/>
    <property type="match status" value="1"/>
</dbReference>
<accession>A0A7C9UYW6</accession>